<proteinExistence type="inferred from homology"/>
<dbReference type="Gene3D" id="1.20.1500.10">
    <property type="entry name" value="YheA/YmcA-like"/>
    <property type="match status" value="1"/>
</dbReference>
<protein>
    <recommendedName>
        <fullName evidence="1">UPF0342 protein ACFPU1_12395</fullName>
    </recommendedName>
</protein>
<dbReference type="SUPFAM" id="SSF158622">
    <property type="entry name" value="YheA/YmcA-like"/>
    <property type="match status" value="1"/>
</dbReference>
<keyword evidence="3" id="KW-1185">Reference proteome</keyword>
<dbReference type="HAMAP" id="MF_01526">
    <property type="entry name" value="UPF0342"/>
    <property type="match status" value="1"/>
</dbReference>
<evidence type="ECO:0000256" key="1">
    <source>
        <dbReference type="HAMAP-Rule" id="MF_01526"/>
    </source>
</evidence>
<dbReference type="Pfam" id="PF06133">
    <property type="entry name" value="Com_YlbF"/>
    <property type="match status" value="1"/>
</dbReference>
<dbReference type="Proteomes" id="UP001596142">
    <property type="component" value="Unassembled WGS sequence"/>
</dbReference>
<comment type="similarity">
    <text evidence="1">Belongs to the UPF0342 family.</text>
</comment>
<evidence type="ECO:0000313" key="2">
    <source>
        <dbReference type="EMBL" id="MFC5713584.1"/>
    </source>
</evidence>
<organism evidence="2 3">
    <name type="scientific">Thalassorhabdus alkalitolerans</name>
    <dbReference type="NCBI Taxonomy" id="2282697"/>
    <lineage>
        <taxon>Bacteria</taxon>
        <taxon>Bacillati</taxon>
        <taxon>Bacillota</taxon>
        <taxon>Bacilli</taxon>
        <taxon>Bacillales</taxon>
        <taxon>Bacillaceae</taxon>
        <taxon>Thalassorhabdus</taxon>
    </lineage>
</organism>
<dbReference type="EMBL" id="JBHSOZ010000005">
    <property type="protein sequence ID" value="MFC5713584.1"/>
    <property type="molecule type" value="Genomic_DNA"/>
</dbReference>
<sequence length="117" mass="13864">MSNVYDKAHELARTLRESDEFSNLKDLHEKVENDDVAKRMLDNFRQLQLELQQKQMQGQQPTEEEITQAQKQFEMVQQHETISKLMEEEQRMSTVIGDVNKIITEPLEELYGKPEEQ</sequence>
<gene>
    <name evidence="2" type="ORF">ACFPU1_12395</name>
</gene>
<dbReference type="InterPro" id="IPR010368">
    <property type="entry name" value="Com_YlbF"/>
</dbReference>
<dbReference type="RefSeq" id="WP_054635583.1">
    <property type="nucleotide sequence ID" value="NZ_JBHSOZ010000005.1"/>
</dbReference>
<dbReference type="InterPro" id="IPR023378">
    <property type="entry name" value="YheA/YmcA-like_dom_sf"/>
</dbReference>
<comment type="caution">
    <text evidence="2">The sequence shown here is derived from an EMBL/GenBank/DDBJ whole genome shotgun (WGS) entry which is preliminary data.</text>
</comment>
<evidence type="ECO:0000313" key="3">
    <source>
        <dbReference type="Proteomes" id="UP001596142"/>
    </source>
</evidence>
<reference evidence="3" key="1">
    <citation type="journal article" date="2019" name="Int. J. Syst. Evol. Microbiol.">
        <title>The Global Catalogue of Microorganisms (GCM) 10K type strain sequencing project: providing services to taxonomists for standard genome sequencing and annotation.</title>
        <authorList>
            <consortium name="The Broad Institute Genomics Platform"/>
            <consortium name="The Broad Institute Genome Sequencing Center for Infectious Disease"/>
            <person name="Wu L."/>
            <person name="Ma J."/>
        </authorList>
    </citation>
    <scope>NUCLEOTIDE SEQUENCE [LARGE SCALE GENOMIC DNA]</scope>
    <source>
        <strain evidence="3">CECT 7184</strain>
    </source>
</reference>
<accession>A0ABW0YU81</accession>
<name>A0ABW0YU81_9BACI</name>